<proteinExistence type="predicted"/>
<dbReference type="PROSITE" id="PS50893">
    <property type="entry name" value="ABC_TRANSPORTER_2"/>
    <property type="match status" value="1"/>
</dbReference>
<dbReference type="EMBL" id="PVZC01000001">
    <property type="protein sequence ID" value="PRY02472.1"/>
    <property type="molecule type" value="Genomic_DNA"/>
</dbReference>
<organism evidence="5 6">
    <name type="scientific">Allonocardiopsis opalescens</name>
    <dbReference type="NCBI Taxonomy" id="1144618"/>
    <lineage>
        <taxon>Bacteria</taxon>
        <taxon>Bacillati</taxon>
        <taxon>Actinomycetota</taxon>
        <taxon>Actinomycetes</taxon>
        <taxon>Streptosporangiales</taxon>
        <taxon>Allonocardiopsis</taxon>
    </lineage>
</organism>
<evidence type="ECO:0000256" key="3">
    <source>
        <dbReference type="ARBA" id="ARBA00022840"/>
    </source>
</evidence>
<dbReference type="InterPro" id="IPR017871">
    <property type="entry name" value="ABC_transporter-like_CS"/>
</dbReference>
<feature type="domain" description="ABC transporter" evidence="4">
    <location>
        <begin position="9"/>
        <end position="241"/>
    </location>
</feature>
<evidence type="ECO:0000313" key="6">
    <source>
        <dbReference type="Proteomes" id="UP000237846"/>
    </source>
</evidence>
<dbReference type="GO" id="GO:0016887">
    <property type="term" value="F:ATP hydrolysis activity"/>
    <property type="evidence" value="ECO:0007669"/>
    <property type="project" value="InterPro"/>
</dbReference>
<keyword evidence="3 5" id="KW-0067">ATP-binding</keyword>
<dbReference type="PROSITE" id="PS00211">
    <property type="entry name" value="ABC_TRANSPORTER_1"/>
    <property type="match status" value="1"/>
</dbReference>
<dbReference type="CDD" id="cd03214">
    <property type="entry name" value="ABC_Iron-Siderophores_B12_Hemin"/>
    <property type="match status" value="1"/>
</dbReference>
<dbReference type="GO" id="GO:0005524">
    <property type="term" value="F:ATP binding"/>
    <property type="evidence" value="ECO:0007669"/>
    <property type="project" value="UniProtKB-KW"/>
</dbReference>
<keyword evidence="6" id="KW-1185">Reference proteome</keyword>
<dbReference type="OrthoDB" id="3475572at2"/>
<comment type="caution">
    <text evidence="5">The sequence shown here is derived from an EMBL/GenBank/DDBJ whole genome shotgun (WGS) entry which is preliminary data.</text>
</comment>
<dbReference type="PANTHER" id="PTHR42794">
    <property type="entry name" value="HEMIN IMPORT ATP-BINDING PROTEIN HMUV"/>
    <property type="match status" value="1"/>
</dbReference>
<evidence type="ECO:0000259" key="4">
    <source>
        <dbReference type="PROSITE" id="PS50893"/>
    </source>
</evidence>
<gene>
    <name evidence="5" type="ORF">CLV72_1011074</name>
</gene>
<sequence length="270" mass="28382">MSAPKPAALVLDGVRVDLSGVRIVSGIDIAVGPGERVGLIGPNGSGKSTLLRAVYRHLRPHSGGVRYGGADLWRLPPRQAARAIAALPQENHADLELTGYEMAAMGRTPHKGPFAADTDEDRAAIGEALRRTGTEHLAGRAFAGLSGGEKQRVLLARALAQRTPLLVLDEPTNHLDVRHQFELLDLVSASGRTVLAALHDLNLAAAYCHRLYVLDGGRVTAAGTPEEVLTERLVAEVFGVHAQVVANPRTGRPHLILNPAEPSGGGAAPG</sequence>
<dbReference type="FunFam" id="3.40.50.300:FF:000134">
    <property type="entry name" value="Iron-enterobactin ABC transporter ATP-binding protein"/>
    <property type="match status" value="1"/>
</dbReference>
<dbReference type="Gene3D" id="3.40.50.300">
    <property type="entry name" value="P-loop containing nucleotide triphosphate hydrolases"/>
    <property type="match status" value="1"/>
</dbReference>
<dbReference type="InterPro" id="IPR003593">
    <property type="entry name" value="AAA+_ATPase"/>
</dbReference>
<dbReference type="SUPFAM" id="SSF52540">
    <property type="entry name" value="P-loop containing nucleoside triphosphate hydrolases"/>
    <property type="match status" value="1"/>
</dbReference>
<protein>
    <submittedName>
        <fullName evidence="5">Iron complex transport system ATP-binding protein</fullName>
    </submittedName>
</protein>
<dbReference type="SMART" id="SM00382">
    <property type="entry name" value="AAA"/>
    <property type="match status" value="1"/>
</dbReference>
<keyword evidence="1" id="KW-0813">Transport</keyword>
<dbReference type="InterPro" id="IPR027417">
    <property type="entry name" value="P-loop_NTPase"/>
</dbReference>
<name>A0A2T0QEY5_9ACTN</name>
<dbReference type="InterPro" id="IPR003439">
    <property type="entry name" value="ABC_transporter-like_ATP-bd"/>
</dbReference>
<evidence type="ECO:0000313" key="5">
    <source>
        <dbReference type="EMBL" id="PRY02472.1"/>
    </source>
</evidence>
<accession>A0A2T0QEY5</accession>
<evidence type="ECO:0000256" key="1">
    <source>
        <dbReference type="ARBA" id="ARBA00022448"/>
    </source>
</evidence>
<evidence type="ECO:0000256" key="2">
    <source>
        <dbReference type="ARBA" id="ARBA00022741"/>
    </source>
</evidence>
<keyword evidence="2" id="KW-0547">Nucleotide-binding</keyword>
<dbReference type="Pfam" id="PF00005">
    <property type="entry name" value="ABC_tran"/>
    <property type="match status" value="1"/>
</dbReference>
<reference evidence="5 6" key="1">
    <citation type="submission" date="2018-03" db="EMBL/GenBank/DDBJ databases">
        <title>Genomic Encyclopedia of Archaeal and Bacterial Type Strains, Phase II (KMG-II): from individual species to whole genera.</title>
        <authorList>
            <person name="Goeker M."/>
        </authorList>
    </citation>
    <scope>NUCLEOTIDE SEQUENCE [LARGE SCALE GENOMIC DNA]</scope>
    <source>
        <strain evidence="5 6">DSM 45601</strain>
    </source>
</reference>
<dbReference type="PANTHER" id="PTHR42794:SF2">
    <property type="entry name" value="ABC TRANSPORTER ATP-BINDING PROTEIN"/>
    <property type="match status" value="1"/>
</dbReference>
<dbReference type="RefSeq" id="WP_106240117.1">
    <property type="nucleotide sequence ID" value="NZ_PVZC01000001.1"/>
</dbReference>
<dbReference type="AlphaFoldDB" id="A0A2T0QEY5"/>
<dbReference type="Proteomes" id="UP000237846">
    <property type="component" value="Unassembled WGS sequence"/>
</dbReference>